<feature type="compositionally biased region" description="Basic and acidic residues" evidence="1">
    <location>
        <begin position="62"/>
        <end position="71"/>
    </location>
</feature>
<reference evidence="3" key="1">
    <citation type="journal article" date="2011" name="Nat. Commun.">
        <title>Effector diversification within compartments of the Leptosphaeria maculans genome affected by Repeat-Induced Point mutations.</title>
        <authorList>
            <person name="Rouxel T."/>
            <person name="Grandaubert J."/>
            <person name="Hane J.K."/>
            <person name="Hoede C."/>
            <person name="van de Wouw A.P."/>
            <person name="Couloux A."/>
            <person name="Dominguez V."/>
            <person name="Anthouard V."/>
            <person name="Bally P."/>
            <person name="Bourras S."/>
            <person name="Cozijnsen A.J."/>
            <person name="Ciuffetti L.M."/>
            <person name="Degrave A."/>
            <person name="Dilmaghani A."/>
            <person name="Duret L."/>
            <person name="Fudal I."/>
            <person name="Goodwin S.B."/>
            <person name="Gout L."/>
            <person name="Glaser N."/>
            <person name="Linglin J."/>
            <person name="Kema G.H.J."/>
            <person name="Lapalu N."/>
            <person name="Lawrence C.B."/>
            <person name="May K."/>
            <person name="Meyer M."/>
            <person name="Ollivier B."/>
            <person name="Poulain J."/>
            <person name="Schoch C.L."/>
            <person name="Simon A."/>
            <person name="Spatafora J.W."/>
            <person name="Stachowiak A."/>
            <person name="Turgeon B.G."/>
            <person name="Tyler B.M."/>
            <person name="Vincent D."/>
            <person name="Weissenbach J."/>
            <person name="Amselem J."/>
            <person name="Quesneville H."/>
            <person name="Oliver R.P."/>
            <person name="Wincker P."/>
            <person name="Balesdent M.-H."/>
            <person name="Howlett B.J."/>
        </authorList>
    </citation>
    <scope>NUCLEOTIDE SEQUENCE [LARGE SCALE GENOMIC DNA]</scope>
    <source>
        <strain evidence="3">JN3 / isolate v23.1.3 / race Av1-4-5-6-7-8</strain>
    </source>
</reference>
<keyword evidence="3" id="KW-1185">Reference proteome</keyword>
<feature type="region of interest" description="Disordered" evidence="1">
    <location>
        <begin position="62"/>
        <end position="84"/>
    </location>
</feature>
<evidence type="ECO:0000313" key="2">
    <source>
        <dbReference type="EMBL" id="CBX93647.1"/>
    </source>
</evidence>
<dbReference type="AlphaFoldDB" id="E4ZQY2"/>
<dbReference type="InParanoid" id="E4ZQY2"/>
<evidence type="ECO:0000256" key="1">
    <source>
        <dbReference type="SAM" id="MobiDB-lite"/>
    </source>
</evidence>
<dbReference type="VEuPathDB" id="FungiDB:LEMA_uP033210.1"/>
<dbReference type="Proteomes" id="UP000002668">
    <property type="component" value="Genome"/>
</dbReference>
<organism evidence="3">
    <name type="scientific">Leptosphaeria maculans (strain JN3 / isolate v23.1.3 / race Av1-4-5-6-7-8)</name>
    <name type="common">Blackleg fungus</name>
    <name type="synonym">Phoma lingam</name>
    <dbReference type="NCBI Taxonomy" id="985895"/>
    <lineage>
        <taxon>Eukaryota</taxon>
        <taxon>Fungi</taxon>
        <taxon>Dikarya</taxon>
        <taxon>Ascomycota</taxon>
        <taxon>Pezizomycotina</taxon>
        <taxon>Dothideomycetes</taxon>
        <taxon>Pleosporomycetidae</taxon>
        <taxon>Pleosporales</taxon>
        <taxon>Pleosporineae</taxon>
        <taxon>Leptosphaeriaceae</taxon>
        <taxon>Plenodomus</taxon>
        <taxon>Plenodomus lingam/Leptosphaeria maculans species complex</taxon>
    </lineage>
</organism>
<protein>
    <submittedName>
        <fullName evidence="2">Predicted protein</fullName>
    </submittedName>
</protein>
<dbReference type="EMBL" id="FP929116">
    <property type="protein sequence ID" value="CBX93647.1"/>
    <property type="molecule type" value="Genomic_DNA"/>
</dbReference>
<dbReference type="HOGENOM" id="CLU_2527877_0_0_1"/>
<proteinExistence type="predicted"/>
<evidence type="ECO:0000313" key="3">
    <source>
        <dbReference type="Proteomes" id="UP000002668"/>
    </source>
</evidence>
<gene>
    <name evidence="2" type="ORF">LEMA_uP033210.1</name>
</gene>
<sequence length="84" mass="9667">MVQLRYKTPPVGYPWFIRKVDPHGRPDPQGSEYHVQQCYPRHSEVMHFPASCRKIAWKATIHDPQSEDTHGSGHGSFTDGRKIP</sequence>
<accession>E4ZQY2</accession>
<name>E4ZQY2_LEPMJ</name>